<protein>
    <recommendedName>
        <fullName evidence="5">Salicylate O-methyltransferase</fullName>
    </recommendedName>
</protein>
<keyword evidence="4" id="KW-1185">Reference proteome</keyword>
<dbReference type="Gene3D" id="3.40.50.150">
    <property type="entry name" value="Vaccinia Virus protein VP39"/>
    <property type="match status" value="1"/>
</dbReference>
<name>A0A8R7U228_TRIUA</name>
<evidence type="ECO:0000313" key="4">
    <source>
        <dbReference type="Proteomes" id="UP000015106"/>
    </source>
</evidence>
<dbReference type="GO" id="GO:0008168">
    <property type="term" value="F:methyltransferase activity"/>
    <property type="evidence" value="ECO:0007669"/>
    <property type="project" value="InterPro"/>
</dbReference>
<dbReference type="InterPro" id="IPR042086">
    <property type="entry name" value="MeTrfase_capping"/>
</dbReference>
<sequence>MASKQIVHMNHGQGEASYARNSGFQKALQNKMKPLIEAAIADLCSSNNTLFPEKLLVADLGCSTGPNALALVSFAVEAIDNHCAQLKQPPPEVCLLLNDLPENDFNSVVKSLVTLCQSNEPGIVTVGIVPGSFYKRLFTSGSLHLFCSSNSQNWLSKAPEDLTRSRIPAYDVDEHARHERVLMVLDAYAHQFKKDFSIFLELRAKELVPGGRMVVSLTGTRSNKTASKCYHLWETFAQILVAMVSEGVIDKAKYDSFYVPIYGPSNEELREIIQEEGSFSINEMHVQDFKRGVDKAHTTAKSQINMMRSAFEPIVVQHFGEVMDEFVRTAEKRWSLERSLQEEVAYPVLQLAVSLTKKAG</sequence>
<dbReference type="PANTHER" id="PTHR31009">
    <property type="entry name" value="S-ADENOSYL-L-METHIONINE:CARBOXYL METHYLTRANSFERASE FAMILY PROTEIN"/>
    <property type="match status" value="1"/>
</dbReference>
<reference evidence="3" key="2">
    <citation type="submission" date="2018-03" db="EMBL/GenBank/DDBJ databases">
        <title>The Triticum urartu genome reveals the dynamic nature of wheat genome evolution.</title>
        <authorList>
            <person name="Ling H."/>
            <person name="Ma B."/>
            <person name="Shi X."/>
            <person name="Liu H."/>
            <person name="Dong L."/>
            <person name="Sun H."/>
            <person name="Cao Y."/>
            <person name="Gao Q."/>
            <person name="Zheng S."/>
            <person name="Li Y."/>
            <person name="Yu Y."/>
            <person name="Du H."/>
            <person name="Qi M."/>
            <person name="Li Y."/>
            <person name="Yu H."/>
            <person name="Cui Y."/>
            <person name="Wang N."/>
            <person name="Chen C."/>
            <person name="Wu H."/>
            <person name="Zhao Y."/>
            <person name="Zhang J."/>
            <person name="Li Y."/>
            <person name="Zhou W."/>
            <person name="Zhang B."/>
            <person name="Hu W."/>
            <person name="Eijk M."/>
            <person name="Tang J."/>
            <person name="Witsenboer H."/>
            <person name="Zhao S."/>
            <person name="Li Z."/>
            <person name="Zhang A."/>
            <person name="Wang D."/>
            <person name="Liang C."/>
        </authorList>
    </citation>
    <scope>NUCLEOTIDE SEQUENCE [LARGE SCALE GENOMIC DNA]</scope>
    <source>
        <strain evidence="3">cv. G1812</strain>
    </source>
</reference>
<dbReference type="GO" id="GO:0046872">
    <property type="term" value="F:metal ion binding"/>
    <property type="evidence" value="ECO:0007669"/>
    <property type="project" value="UniProtKB-KW"/>
</dbReference>
<dbReference type="Gramene" id="TuG1812G0300005658.01.T01">
    <property type="protein sequence ID" value="TuG1812G0300005658.01.T01"/>
    <property type="gene ID" value="TuG1812G0300005658.01"/>
</dbReference>
<dbReference type="Gene3D" id="1.10.1200.270">
    <property type="entry name" value="Methyltransferase, alpha-helical capping domain"/>
    <property type="match status" value="1"/>
</dbReference>
<evidence type="ECO:0000313" key="3">
    <source>
        <dbReference type="EnsemblPlants" id="TuG1812G0300005658.01.T01"/>
    </source>
</evidence>
<reference evidence="3" key="3">
    <citation type="submission" date="2022-06" db="UniProtKB">
        <authorList>
            <consortium name="EnsemblPlants"/>
        </authorList>
    </citation>
    <scope>IDENTIFICATION</scope>
</reference>
<keyword evidence="2" id="KW-0460">Magnesium</keyword>
<dbReference type="EnsemblPlants" id="TuG1812G0300005658.01.T01">
    <property type="protein sequence ID" value="TuG1812G0300005658.01.T01"/>
    <property type="gene ID" value="TuG1812G0300005658.01"/>
</dbReference>
<evidence type="ECO:0008006" key="5">
    <source>
        <dbReference type="Google" id="ProtNLM"/>
    </source>
</evidence>
<evidence type="ECO:0000256" key="2">
    <source>
        <dbReference type="ARBA" id="ARBA00022842"/>
    </source>
</evidence>
<dbReference type="AlphaFoldDB" id="A0A8R7U228"/>
<dbReference type="Pfam" id="PF03492">
    <property type="entry name" value="Methyltransf_7"/>
    <property type="match status" value="1"/>
</dbReference>
<evidence type="ECO:0000256" key="1">
    <source>
        <dbReference type="ARBA" id="ARBA00022723"/>
    </source>
</evidence>
<accession>A0A8R7U228</accession>
<keyword evidence="1" id="KW-0479">Metal-binding</keyword>
<dbReference type="SUPFAM" id="SSF53335">
    <property type="entry name" value="S-adenosyl-L-methionine-dependent methyltransferases"/>
    <property type="match status" value="1"/>
</dbReference>
<dbReference type="Proteomes" id="UP000015106">
    <property type="component" value="Chromosome 3"/>
</dbReference>
<dbReference type="InterPro" id="IPR005299">
    <property type="entry name" value="MeTrfase_7"/>
</dbReference>
<reference evidence="4" key="1">
    <citation type="journal article" date="2013" name="Nature">
        <title>Draft genome of the wheat A-genome progenitor Triticum urartu.</title>
        <authorList>
            <person name="Ling H.Q."/>
            <person name="Zhao S."/>
            <person name="Liu D."/>
            <person name="Wang J."/>
            <person name="Sun H."/>
            <person name="Zhang C."/>
            <person name="Fan H."/>
            <person name="Li D."/>
            <person name="Dong L."/>
            <person name="Tao Y."/>
            <person name="Gao C."/>
            <person name="Wu H."/>
            <person name="Li Y."/>
            <person name="Cui Y."/>
            <person name="Guo X."/>
            <person name="Zheng S."/>
            <person name="Wang B."/>
            <person name="Yu K."/>
            <person name="Liang Q."/>
            <person name="Yang W."/>
            <person name="Lou X."/>
            <person name="Chen J."/>
            <person name="Feng M."/>
            <person name="Jian J."/>
            <person name="Zhang X."/>
            <person name="Luo G."/>
            <person name="Jiang Y."/>
            <person name="Liu J."/>
            <person name="Wang Z."/>
            <person name="Sha Y."/>
            <person name="Zhang B."/>
            <person name="Wu H."/>
            <person name="Tang D."/>
            <person name="Shen Q."/>
            <person name="Xue P."/>
            <person name="Zou S."/>
            <person name="Wang X."/>
            <person name="Liu X."/>
            <person name="Wang F."/>
            <person name="Yang Y."/>
            <person name="An X."/>
            <person name="Dong Z."/>
            <person name="Zhang K."/>
            <person name="Zhang X."/>
            <person name="Luo M.C."/>
            <person name="Dvorak J."/>
            <person name="Tong Y."/>
            <person name="Wang J."/>
            <person name="Yang H."/>
            <person name="Li Z."/>
            <person name="Wang D."/>
            <person name="Zhang A."/>
            <person name="Wang J."/>
        </authorList>
    </citation>
    <scope>NUCLEOTIDE SEQUENCE</scope>
    <source>
        <strain evidence="4">cv. G1812</strain>
    </source>
</reference>
<proteinExistence type="predicted"/>
<dbReference type="InterPro" id="IPR029063">
    <property type="entry name" value="SAM-dependent_MTases_sf"/>
</dbReference>
<organism evidence="3 4">
    <name type="scientific">Triticum urartu</name>
    <name type="common">Red wild einkorn</name>
    <name type="synonym">Crithodium urartu</name>
    <dbReference type="NCBI Taxonomy" id="4572"/>
    <lineage>
        <taxon>Eukaryota</taxon>
        <taxon>Viridiplantae</taxon>
        <taxon>Streptophyta</taxon>
        <taxon>Embryophyta</taxon>
        <taxon>Tracheophyta</taxon>
        <taxon>Spermatophyta</taxon>
        <taxon>Magnoliopsida</taxon>
        <taxon>Liliopsida</taxon>
        <taxon>Poales</taxon>
        <taxon>Poaceae</taxon>
        <taxon>BOP clade</taxon>
        <taxon>Pooideae</taxon>
        <taxon>Triticodae</taxon>
        <taxon>Triticeae</taxon>
        <taxon>Triticinae</taxon>
        <taxon>Triticum</taxon>
    </lineage>
</organism>